<proteinExistence type="predicted"/>
<keyword evidence="3" id="KW-1185">Reference proteome</keyword>
<evidence type="ECO:0000313" key="2">
    <source>
        <dbReference type="EMBL" id="RYC66389.1"/>
    </source>
</evidence>
<organism evidence="2 3">
    <name type="scientific">Spirosoma sordidisoli</name>
    <dbReference type="NCBI Taxonomy" id="2502893"/>
    <lineage>
        <taxon>Bacteria</taxon>
        <taxon>Pseudomonadati</taxon>
        <taxon>Bacteroidota</taxon>
        <taxon>Cytophagia</taxon>
        <taxon>Cytophagales</taxon>
        <taxon>Cytophagaceae</taxon>
        <taxon>Spirosoma</taxon>
    </lineage>
</organism>
<dbReference type="Gene3D" id="3.40.50.720">
    <property type="entry name" value="NAD(P)-binding Rossmann-like Domain"/>
    <property type="match status" value="1"/>
</dbReference>
<dbReference type="PANTHER" id="PTHR43162:SF1">
    <property type="entry name" value="PRESTALK A DIFFERENTIATION PROTEIN A"/>
    <property type="match status" value="1"/>
</dbReference>
<protein>
    <submittedName>
        <fullName evidence="2">NAD-dependent epimerase/dehydratase family protein</fullName>
    </submittedName>
</protein>
<evidence type="ECO:0000313" key="3">
    <source>
        <dbReference type="Proteomes" id="UP000290407"/>
    </source>
</evidence>
<feature type="domain" description="NmrA-like" evidence="1">
    <location>
        <begin position="2"/>
        <end position="219"/>
    </location>
</feature>
<dbReference type="InterPro" id="IPR008030">
    <property type="entry name" value="NmrA-like"/>
</dbReference>
<sequence>MLAIIGATGMLGQPVAHQLIWAGNAVRIIARNVAEAKGLFPHVEVVPGDLRNPDSLLQALQGVDTVYLSLSVRQTEKRTDFHTETDGLRNLLTAARQAGVTRIAYLSSLVMRYQGMNGFRWWVFEVKHEAVRLIKDSGLRYSIFYPSCFMESINTVQRMGRFILVLGRSPVRPWYISAHDYGKQVARALKQASDNQEYVIQGPEALTQHEAAERFTRAYTASPVRVLTSPLFFLKMGSAFSTQANYGWHIGEALNSYPEQFEAEKTWADLGKPQTTIDQFAADQ</sequence>
<name>A0A4Q2UI17_9BACT</name>
<evidence type="ECO:0000259" key="1">
    <source>
        <dbReference type="Pfam" id="PF05368"/>
    </source>
</evidence>
<dbReference type="RefSeq" id="WP_077919862.1">
    <property type="nucleotide sequence ID" value="NZ_SBLB01000015.1"/>
</dbReference>
<accession>A0A4Q2UI17</accession>
<comment type="caution">
    <text evidence="2">The sequence shown here is derived from an EMBL/GenBank/DDBJ whole genome shotgun (WGS) entry which is preliminary data.</text>
</comment>
<dbReference type="PANTHER" id="PTHR43162">
    <property type="match status" value="1"/>
</dbReference>
<gene>
    <name evidence="2" type="ORF">EQG79_29725</name>
</gene>
<dbReference type="Pfam" id="PF05368">
    <property type="entry name" value="NmrA"/>
    <property type="match status" value="1"/>
</dbReference>
<dbReference type="InterPro" id="IPR051604">
    <property type="entry name" value="Ergot_Alk_Oxidoreductase"/>
</dbReference>
<dbReference type="SUPFAM" id="SSF51735">
    <property type="entry name" value="NAD(P)-binding Rossmann-fold domains"/>
    <property type="match status" value="1"/>
</dbReference>
<dbReference type="AlphaFoldDB" id="A0A4Q2UI17"/>
<reference evidence="2 3" key="1">
    <citation type="submission" date="2019-01" db="EMBL/GenBank/DDBJ databases">
        <title>Spirosoma flava sp. nov., a propanil-degrading bacterium isolated from herbicide-contaminated soil.</title>
        <authorList>
            <person name="Zhang L."/>
            <person name="Jiang J.-D."/>
        </authorList>
    </citation>
    <scope>NUCLEOTIDE SEQUENCE [LARGE SCALE GENOMIC DNA]</scope>
    <source>
        <strain evidence="2 3">TY50</strain>
    </source>
</reference>
<dbReference type="Proteomes" id="UP000290407">
    <property type="component" value="Unassembled WGS sequence"/>
</dbReference>
<dbReference type="EMBL" id="SBLB01000015">
    <property type="protein sequence ID" value="RYC66389.1"/>
    <property type="molecule type" value="Genomic_DNA"/>
</dbReference>
<dbReference type="InterPro" id="IPR036291">
    <property type="entry name" value="NAD(P)-bd_dom_sf"/>
</dbReference>